<dbReference type="Proteomes" id="UP000218890">
    <property type="component" value="Chromosome"/>
</dbReference>
<accession>A0A0X8X777</accession>
<evidence type="ECO:0000256" key="2">
    <source>
        <dbReference type="ARBA" id="ARBA00022553"/>
    </source>
</evidence>
<dbReference type="PRINTS" id="PR01874">
    <property type="entry name" value="DNAREPAIRADA"/>
</dbReference>
<evidence type="ECO:0000256" key="4">
    <source>
        <dbReference type="ARBA" id="ARBA00022737"/>
    </source>
</evidence>
<dbReference type="PIRSF" id="PIRSF039117">
    <property type="entry name" value="KaiC"/>
    <property type="match status" value="1"/>
</dbReference>
<dbReference type="GO" id="GO:0005524">
    <property type="term" value="F:ATP binding"/>
    <property type="evidence" value="ECO:0007669"/>
    <property type="project" value="InterPro"/>
</dbReference>
<dbReference type="Gene3D" id="3.40.50.300">
    <property type="entry name" value="P-loop containing nucleotide triphosphate hydrolases"/>
    <property type="match status" value="2"/>
</dbReference>
<dbReference type="GO" id="GO:0004674">
    <property type="term" value="F:protein serine/threonine kinase activity"/>
    <property type="evidence" value="ECO:0007669"/>
    <property type="project" value="UniProtKB-EC"/>
</dbReference>
<dbReference type="PANTHER" id="PTHR42926">
    <property type="match status" value="1"/>
</dbReference>
<keyword evidence="9" id="KW-1185">Reference proteome</keyword>
<gene>
    <name evidence="8" type="primary">kaiC2</name>
    <name evidence="8" type="ORF">HH1059_02260</name>
</gene>
<reference evidence="8" key="1">
    <citation type="submission" date="2016-02" db="EMBL/GenBank/DDBJ databases">
        <title>Halorhodospira halochloris DSM-1059 complete genome, version 2.</title>
        <authorList>
            <person name="Tsukatani Y."/>
        </authorList>
    </citation>
    <scope>NUCLEOTIDE SEQUENCE</scope>
    <source>
        <strain evidence="8">DSM 1059</strain>
    </source>
</reference>
<dbReference type="Pfam" id="PF06745">
    <property type="entry name" value="ATPase"/>
    <property type="match status" value="2"/>
</dbReference>
<dbReference type="InterPro" id="IPR051347">
    <property type="entry name" value="Circadian_clock_KaiC-rel"/>
</dbReference>
<keyword evidence="3" id="KW-0808">Transferase</keyword>
<evidence type="ECO:0000256" key="6">
    <source>
        <dbReference type="ARBA" id="ARBA00022801"/>
    </source>
</evidence>
<keyword evidence="5" id="KW-0418">Kinase</keyword>
<evidence type="ECO:0000256" key="1">
    <source>
        <dbReference type="ARBA" id="ARBA00012513"/>
    </source>
</evidence>
<dbReference type="GO" id="GO:0016787">
    <property type="term" value="F:hydrolase activity"/>
    <property type="evidence" value="ECO:0007669"/>
    <property type="project" value="UniProtKB-KW"/>
</dbReference>
<dbReference type="PROSITE" id="PS00675">
    <property type="entry name" value="SIGMA54_INTERACT_1"/>
    <property type="match status" value="1"/>
</dbReference>
<dbReference type="AlphaFoldDB" id="A0A0X8X777"/>
<feature type="domain" description="KaiC" evidence="7">
    <location>
        <begin position="255"/>
        <end position="485"/>
    </location>
</feature>
<evidence type="ECO:0000256" key="3">
    <source>
        <dbReference type="ARBA" id="ARBA00022679"/>
    </source>
</evidence>
<keyword evidence="2" id="KW-0597">Phosphoprotein</keyword>
<name>A0A0X8X777_HALHR</name>
<evidence type="ECO:0000259" key="7">
    <source>
        <dbReference type="PROSITE" id="PS51146"/>
    </source>
</evidence>
<dbReference type="SMART" id="SM00382">
    <property type="entry name" value="AAA"/>
    <property type="match status" value="2"/>
</dbReference>
<dbReference type="PROSITE" id="PS51146">
    <property type="entry name" value="KAIC"/>
    <property type="match status" value="2"/>
</dbReference>
<keyword evidence="6" id="KW-0378">Hydrolase</keyword>
<dbReference type="EMBL" id="AP017372">
    <property type="protein sequence ID" value="BAU56902.1"/>
    <property type="molecule type" value="Genomic_DNA"/>
</dbReference>
<dbReference type="InterPro" id="IPR025662">
    <property type="entry name" value="Sigma_54_int_dom_ATP-bd_1"/>
</dbReference>
<dbReference type="PANTHER" id="PTHR42926:SF1">
    <property type="entry name" value="CIRCADIAN CLOCK OSCILLATOR PROTEIN KAIC 1"/>
    <property type="match status" value="1"/>
</dbReference>
<dbReference type="InterPro" id="IPR027417">
    <property type="entry name" value="P-loop_NTPase"/>
</dbReference>
<dbReference type="RefSeq" id="WP_096407344.1">
    <property type="nucleotide sequence ID" value="NZ_AP017372.2"/>
</dbReference>
<dbReference type="OrthoDB" id="9783783at2"/>
<proteinExistence type="predicted"/>
<dbReference type="InterPro" id="IPR014774">
    <property type="entry name" value="KaiC-like_dom"/>
</dbReference>
<dbReference type="InterPro" id="IPR010624">
    <property type="entry name" value="KaiC_dom"/>
</dbReference>
<evidence type="ECO:0000256" key="5">
    <source>
        <dbReference type="ARBA" id="ARBA00022777"/>
    </source>
</evidence>
<feature type="domain" description="KaiC" evidence="7">
    <location>
        <begin position="16"/>
        <end position="254"/>
    </location>
</feature>
<keyword evidence="4" id="KW-0677">Repeat</keyword>
<evidence type="ECO:0000313" key="9">
    <source>
        <dbReference type="Proteomes" id="UP000218890"/>
    </source>
</evidence>
<dbReference type="EC" id="2.7.11.1" evidence="1"/>
<protein>
    <recommendedName>
        <fullName evidence="1">non-specific serine/threonine protein kinase</fullName>
        <ecNumber evidence="1">2.7.11.1</ecNumber>
    </recommendedName>
</protein>
<dbReference type="KEGG" id="hhk:HH1059_02260"/>
<evidence type="ECO:0000313" key="8">
    <source>
        <dbReference type="EMBL" id="BAU56902.1"/>
    </source>
</evidence>
<organism evidence="8 9">
    <name type="scientific">Halorhodospira halochloris</name>
    <name type="common">Ectothiorhodospira halochloris</name>
    <dbReference type="NCBI Taxonomy" id="1052"/>
    <lineage>
        <taxon>Bacteria</taxon>
        <taxon>Pseudomonadati</taxon>
        <taxon>Pseudomonadota</taxon>
        <taxon>Gammaproteobacteria</taxon>
        <taxon>Chromatiales</taxon>
        <taxon>Ectothiorhodospiraceae</taxon>
        <taxon>Halorhodospira</taxon>
    </lineage>
</organism>
<dbReference type="NCBIfam" id="NF006799">
    <property type="entry name" value="PRK09302.1"/>
    <property type="match status" value="1"/>
</dbReference>
<dbReference type="InterPro" id="IPR003593">
    <property type="entry name" value="AAA+_ATPase"/>
</dbReference>
<dbReference type="SUPFAM" id="SSF52540">
    <property type="entry name" value="P-loop containing nucleoside triphosphate hydrolases"/>
    <property type="match status" value="2"/>
</dbReference>
<dbReference type="InterPro" id="IPR030665">
    <property type="entry name" value="KaiC"/>
</dbReference>
<sequence>MSDSEKGALARAQMIDSAPTGVQGLDFVLDGGVPMGRPTLLRGGPGTGKTAIALNFFCYGLAQDEPSVLVTFDESPQALIGHAEALGLPLTEYIEAGKAKVLDMRPDPGDVVGGEDIELSAIMARLGHALDQLGAKRLVVDAIDAMDSAYAQTVTLRSELARVFDWIRDRDVTTLITVGEAPAFSNQFGLEDYVADCVILLRQEMMQRQMTRLLRVLKRRGGSHGTNEFPFLLDAKGVFLAPVTGLDLQATVSPGRHSTGVAGLDEMLGGGGPYKGSAMMISGQSGTGKTSIAVQFVRSACAAGEPVLYLSFEESADELLRNQQSAGLDLSPYLTSGGNGLLTLSPILPSEIGWEEHLLRIMRSVDQLEPQVVVLDPISALADQRRNGQGKEMLMRLFYMLKRSGVTVVATELLGDANGGVSNLEVSSIIDVWIKLRRDEHGGRLRRMLTVVKARGLPTSDQVSEYRITNSGVVVDAAGSVGGER</sequence>